<comment type="subunit">
    <text evidence="1">Heterotrimer of A, B and C subunits.</text>
</comment>
<dbReference type="GO" id="GO:0006450">
    <property type="term" value="P:regulation of translational fidelity"/>
    <property type="evidence" value="ECO:0007669"/>
    <property type="project" value="InterPro"/>
</dbReference>
<comment type="catalytic activity">
    <reaction evidence="1">
        <text>L-glutamyl-tRNA(Gln) + L-glutamine + ATP + H2O = L-glutaminyl-tRNA(Gln) + L-glutamate + ADP + phosphate + H(+)</text>
        <dbReference type="Rhea" id="RHEA:17521"/>
        <dbReference type="Rhea" id="RHEA-COMP:9681"/>
        <dbReference type="Rhea" id="RHEA-COMP:9684"/>
        <dbReference type="ChEBI" id="CHEBI:15377"/>
        <dbReference type="ChEBI" id="CHEBI:15378"/>
        <dbReference type="ChEBI" id="CHEBI:29985"/>
        <dbReference type="ChEBI" id="CHEBI:30616"/>
        <dbReference type="ChEBI" id="CHEBI:43474"/>
        <dbReference type="ChEBI" id="CHEBI:58359"/>
        <dbReference type="ChEBI" id="CHEBI:78520"/>
        <dbReference type="ChEBI" id="CHEBI:78521"/>
        <dbReference type="ChEBI" id="CHEBI:456216"/>
    </reaction>
</comment>
<protein>
    <recommendedName>
        <fullName evidence="1">Aspartyl/glutamyl-tRNA(Asn/Gln) amidotransferase subunit C</fullName>
        <shortName evidence="1">Asp/Glu-ADT subunit C</shortName>
        <ecNumber evidence="1">6.3.5.-</ecNumber>
    </recommendedName>
</protein>
<comment type="function">
    <text evidence="1">Allows the formation of correctly charged Asn-tRNA(Asn) or Gln-tRNA(Gln) through the transamidation of misacylated Asp-tRNA(Asn) or Glu-tRNA(Gln) in organisms which lack either or both of asparaginyl-tRNA or glutaminyl-tRNA synthetases. The reaction takes place in the presence of glutamine and ATP through an activated phospho-Asp-tRNA(Asn) or phospho-Glu-tRNA(Gln).</text>
</comment>
<dbReference type="PANTHER" id="PTHR15004">
    <property type="entry name" value="GLUTAMYL-TRNA(GLN) AMIDOTRANSFERASE SUBUNIT C, MITOCHONDRIAL"/>
    <property type="match status" value="1"/>
</dbReference>
<name>A0A7G1QBC0_9GAMM</name>
<dbReference type="RefSeq" id="WP_197744157.1">
    <property type="nucleotide sequence ID" value="NZ_LR778175.1"/>
</dbReference>
<dbReference type="InterPro" id="IPR036113">
    <property type="entry name" value="Asp/Glu-ADT_sf_sub_c"/>
</dbReference>
<evidence type="ECO:0000313" key="3">
    <source>
        <dbReference type="Proteomes" id="UP000516072"/>
    </source>
</evidence>
<reference evidence="2 3" key="1">
    <citation type="submission" date="2020-03" db="EMBL/GenBank/DDBJ databases">
        <authorList>
            <person name="Picone N."/>
        </authorList>
    </citation>
    <scope>NUCLEOTIDE SEQUENCE [LARGE SCALE GENOMIC DNA]</scope>
    <source>
        <strain evidence="2">NSCAC1</strain>
    </source>
</reference>
<dbReference type="GO" id="GO:0016740">
    <property type="term" value="F:transferase activity"/>
    <property type="evidence" value="ECO:0007669"/>
    <property type="project" value="UniProtKB-KW"/>
</dbReference>
<dbReference type="GO" id="GO:0070681">
    <property type="term" value="P:glutaminyl-tRNAGln biosynthesis via transamidation"/>
    <property type="evidence" value="ECO:0007669"/>
    <property type="project" value="TreeGrafter"/>
</dbReference>
<accession>A0A7G1QBC0</accession>
<dbReference type="GO" id="GO:0050567">
    <property type="term" value="F:glutaminyl-tRNA synthase (glutamine-hydrolyzing) activity"/>
    <property type="evidence" value="ECO:0007669"/>
    <property type="project" value="UniProtKB-UniRule"/>
</dbReference>
<organism evidence="2 3">
    <name type="scientific">Candidatus Nitrosacidococcus tergens</name>
    <dbReference type="NCBI Taxonomy" id="553981"/>
    <lineage>
        <taxon>Bacteria</taxon>
        <taxon>Pseudomonadati</taxon>
        <taxon>Pseudomonadota</taxon>
        <taxon>Gammaproteobacteria</taxon>
        <taxon>Chromatiales</taxon>
        <taxon>Chromatiaceae</taxon>
        <taxon>Candidatus Nitrosacidococcus</taxon>
    </lineage>
</organism>
<proteinExistence type="inferred from homology"/>
<dbReference type="GO" id="GO:0005524">
    <property type="term" value="F:ATP binding"/>
    <property type="evidence" value="ECO:0007669"/>
    <property type="project" value="UniProtKB-KW"/>
</dbReference>
<evidence type="ECO:0000313" key="2">
    <source>
        <dbReference type="EMBL" id="CAB1277077.1"/>
    </source>
</evidence>
<dbReference type="Proteomes" id="UP000516072">
    <property type="component" value="Chromosome"/>
</dbReference>
<keyword evidence="1 2" id="KW-0436">Ligase</keyword>
<dbReference type="AlphaFoldDB" id="A0A7G1QBC0"/>
<dbReference type="HAMAP" id="MF_00122">
    <property type="entry name" value="GatC"/>
    <property type="match status" value="1"/>
</dbReference>
<comment type="catalytic activity">
    <reaction evidence="1">
        <text>L-aspartyl-tRNA(Asn) + L-glutamine + ATP + H2O = L-asparaginyl-tRNA(Asn) + L-glutamate + ADP + phosphate + 2 H(+)</text>
        <dbReference type="Rhea" id="RHEA:14513"/>
        <dbReference type="Rhea" id="RHEA-COMP:9674"/>
        <dbReference type="Rhea" id="RHEA-COMP:9677"/>
        <dbReference type="ChEBI" id="CHEBI:15377"/>
        <dbReference type="ChEBI" id="CHEBI:15378"/>
        <dbReference type="ChEBI" id="CHEBI:29985"/>
        <dbReference type="ChEBI" id="CHEBI:30616"/>
        <dbReference type="ChEBI" id="CHEBI:43474"/>
        <dbReference type="ChEBI" id="CHEBI:58359"/>
        <dbReference type="ChEBI" id="CHEBI:78515"/>
        <dbReference type="ChEBI" id="CHEBI:78516"/>
        <dbReference type="ChEBI" id="CHEBI:456216"/>
    </reaction>
</comment>
<keyword evidence="2" id="KW-0808">Transferase</keyword>
<comment type="similarity">
    <text evidence="1">Belongs to the GatC family.</text>
</comment>
<dbReference type="Pfam" id="PF02686">
    <property type="entry name" value="GatC"/>
    <property type="match status" value="1"/>
</dbReference>
<dbReference type="KEGG" id="ntg:NSCAC_1490"/>
<dbReference type="InterPro" id="IPR003837">
    <property type="entry name" value="GatC"/>
</dbReference>
<dbReference type="EMBL" id="LR778175">
    <property type="protein sequence ID" value="CAB1277077.1"/>
    <property type="molecule type" value="Genomic_DNA"/>
</dbReference>
<dbReference type="EC" id="6.3.5.-" evidence="1"/>
<keyword evidence="1" id="KW-0067">ATP-binding</keyword>
<sequence>MTLKSSDVERIAYLARLEINTKDIPAYTENLSHILEFVAQIDRVDVSGITPISHPLGAYQRLRPDEVTEIDRREDFQVNAPSVEAGVYLVPKVIE</sequence>
<keyword evidence="1" id="KW-0648">Protein biosynthesis</keyword>
<dbReference type="GO" id="GO:0006412">
    <property type="term" value="P:translation"/>
    <property type="evidence" value="ECO:0007669"/>
    <property type="project" value="UniProtKB-UniRule"/>
</dbReference>
<gene>
    <name evidence="1 2" type="primary">gatC</name>
    <name evidence="2" type="ORF">NSCAC_1490</name>
</gene>
<dbReference type="Gene3D" id="1.10.20.60">
    <property type="entry name" value="Glu-tRNAGln amidotransferase C subunit, N-terminal domain"/>
    <property type="match status" value="1"/>
</dbReference>
<keyword evidence="1" id="KW-0547">Nucleotide-binding</keyword>
<keyword evidence="3" id="KW-1185">Reference proteome</keyword>
<evidence type="ECO:0000256" key="1">
    <source>
        <dbReference type="HAMAP-Rule" id="MF_00122"/>
    </source>
</evidence>
<dbReference type="PANTHER" id="PTHR15004:SF0">
    <property type="entry name" value="GLUTAMYL-TRNA(GLN) AMIDOTRANSFERASE SUBUNIT C, MITOCHONDRIAL"/>
    <property type="match status" value="1"/>
</dbReference>
<dbReference type="SUPFAM" id="SSF141000">
    <property type="entry name" value="Glu-tRNAGln amidotransferase C subunit"/>
    <property type="match status" value="1"/>
</dbReference>
<dbReference type="NCBIfam" id="TIGR00135">
    <property type="entry name" value="gatC"/>
    <property type="match status" value="1"/>
</dbReference>